<organism evidence="3 4">
    <name type="scientific">Kitasatospora aureofaciens</name>
    <name type="common">Streptomyces aureofaciens</name>
    <dbReference type="NCBI Taxonomy" id="1894"/>
    <lineage>
        <taxon>Bacteria</taxon>
        <taxon>Bacillati</taxon>
        <taxon>Actinomycetota</taxon>
        <taxon>Actinomycetes</taxon>
        <taxon>Kitasatosporales</taxon>
        <taxon>Streptomycetaceae</taxon>
        <taxon>Kitasatospora</taxon>
    </lineage>
</organism>
<comment type="caution">
    <text evidence="3">The sequence shown here is derived from an EMBL/GenBank/DDBJ whole genome shotgun (WGS) entry which is preliminary data.</text>
</comment>
<evidence type="ECO:0000313" key="2">
    <source>
        <dbReference type="EMBL" id="GGU73290.1"/>
    </source>
</evidence>
<reference evidence="2" key="1">
    <citation type="journal article" date="2014" name="Int. J. Syst. Evol. Microbiol.">
        <title>Complete genome sequence of Corynebacterium casei LMG S-19264T (=DSM 44701T), isolated from a smear-ripened cheese.</title>
        <authorList>
            <consortium name="US DOE Joint Genome Institute (JGI-PGF)"/>
            <person name="Walter F."/>
            <person name="Albersmeier A."/>
            <person name="Kalinowski J."/>
            <person name="Ruckert C."/>
        </authorList>
    </citation>
    <scope>NUCLEOTIDE SEQUENCE</scope>
    <source>
        <strain evidence="2">JCM 4434</strain>
    </source>
</reference>
<name>A0A1E7MZY5_KITAU</name>
<dbReference type="KEGG" id="kau:B6264_02030"/>
<dbReference type="Pfam" id="PF04149">
    <property type="entry name" value="DUF397"/>
    <property type="match status" value="1"/>
</dbReference>
<dbReference type="RefSeq" id="WP_030280187.1">
    <property type="nucleotide sequence ID" value="NZ_BMUB01000005.1"/>
</dbReference>
<reference evidence="3" key="4">
    <citation type="submission" date="2016-08" db="EMBL/GenBank/DDBJ databases">
        <title>Sequencing, Assembly and Comparative Genomics of S. aureofaciens ATCC 10762.</title>
        <authorList>
            <person name="Gradnigo J.S."/>
            <person name="Johnson N."/>
            <person name="Somerville G.A."/>
        </authorList>
    </citation>
    <scope>NUCLEOTIDE SEQUENCE [LARGE SCALE GENOMIC DNA]</scope>
    <source>
        <strain evidence="3">ATCC 10762</strain>
    </source>
</reference>
<dbReference type="EMBL" id="BMUB01000005">
    <property type="protein sequence ID" value="GGU73290.1"/>
    <property type="molecule type" value="Genomic_DNA"/>
</dbReference>
<dbReference type="InterPro" id="IPR007278">
    <property type="entry name" value="DUF397"/>
</dbReference>
<evidence type="ECO:0000313" key="4">
    <source>
        <dbReference type="Proteomes" id="UP000037395"/>
    </source>
</evidence>
<evidence type="ECO:0000259" key="1">
    <source>
        <dbReference type="Pfam" id="PF04149"/>
    </source>
</evidence>
<dbReference type="OrthoDB" id="3873898at2"/>
<feature type="domain" description="DUF397" evidence="1">
    <location>
        <begin position="5"/>
        <end position="58"/>
    </location>
</feature>
<sequence>MNSELAWFKSSHSGTEGGACVEIALAPDTVHVRDSKDKTGPQLCFTPEAWTDFVQFAREVSPLDR</sequence>
<reference evidence="4" key="3">
    <citation type="submission" date="2016-08" db="EMBL/GenBank/DDBJ databases">
        <title>Sequencing, assembly and comparative genomics of S. aureofaciens ATCC 10762.</title>
        <authorList>
            <person name="Gradnigo J.S."/>
            <person name="Johnson N."/>
            <person name="Somerville G.A."/>
        </authorList>
    </citation>
    <scope>NUCLEOTIDE SEQUENCE [LARGE SCALE GENOMIC DNA]</scope>
    <source>
        <strain evidence="4">ATCC 10762 / DSM 40127 / CCM 3239 / JCM 4008 / LMG 5968 / NBRC 12843 / NCIMB 8234 / A-377</strain>
    </source>
</reference>
<dbReference type="Proteomes" id="UP000610124">
    <property type="component" value="Unassembled WGS sequence"/>
</dbReference>
<protein>
    <submittedName>
        <fullName evidence="3">DUF397 domain-containing protein</fullName>
    </submittedName>
</protein>
<keyword evidence="4" id="KW-1185">Reference proteome</keyword>
<dbReference type="EMBL" id="JPRF03000054">
    <property type="protein sequence ID" value="OEV34007.1"/>
    <property type="molecule type" value="Genomic_DNA"/>
</dbReference>
<accession>A0A1E7MZY5</accession>
<accession>A0A8H9LMA6</accession>
<gene>
    <name evidence="2" type="ORF">GCM10010502_26140</name>
    <name evidence="3" type="ORF">HS99_0011185</name>
</gene>
<proteinExistence type="predicted"/>
<reference evidence="3 4" key="2">
    <citation type="submission" date="2014-07" db="EMBL/GenBank/DDBJ databases">
        <authorList>
            <person name="Zhang J.E."/>
            <person name="Yang H."/>
            <person name="Guo J."/>
            <person name="Deng Z."/>
            <person name="Luo H."/>
            <person name="Luo M."/>
            <person name="Zhao B."/>
        </authorList>
    </citation>
    <scope>NUCLEOTIDE SEQUENCE [LARGE SCALE GENOMIC DNA]</scope>
    <source>
        <strain evidence="3">ATCC 10762</strain>
        <strain evidence="4">ATCC 10762 / DSM 40127 / CCM 3239 / JCM 4008 / LMG 5968 / NBRC 12843 / NCIMB 8234 / A-377</strain>
    </source>
</reference>
<dbReference type="GeneID" id="97485718"/>
<dbReference type="Proteomes" id="UP000037395">
    <property type="component" value="Unassembled WGS sequence"/>
</dbReference>
<dbReference type="AlphaFoldDB" id="A0A1E7MZY5"/>
<reference evidence="2" key="5">
    <citation type="submission" date="2020-09" db="EMBL/GenBank/DDBJ databases">
        <authorList>
            <person name="Sun Q."/>
            <person name="Ohkuma M."/>
        </authorList>
    </citation>
    <scope>NUCLEOTIDE SEQUENCE</scope>
    <source>
        <strain evidence="2">JCM 4434</strain>
    </source>
</reference>
<evidence type="ECO:0000313" key="3">
    <source>
        <dbReference type="EMBL" id="OEV34007.1"/>
    </source>
</evidence>